<feature type="coiled-coil region" evidence="1">
    <location>
        <begin position="139"/>
        <end position="166"/>
    </location>
</feature>
<evidence type="ECO:0000313" key="2">
    <source>
        <dbReference type="EMBL" id="CAB4196849.1"/>
    </source>
</evidence>
<dbReference type="EMBL" id="LR797252">
    <property type="protein sequence ID" value="CAB4196849.1"/>
    <property type="molecule type" value="Genomic_DNA"/>
</dbReference>
<organism evidence="2">
    <name type="scientific">uncultured Caudovirales phage</name>
    <dbReference type="NCBI Taxonomy" id="2100421"/>
    <lineage>
        <taxon>Viruses</taxon>
        <taxon>Duplodnaviria</taxon>
        <taxon>Heunggongvirae</taxon>
        <taxon>Uroviricota</taxon>
        <taxon>Caudoviricetes</taxon>
        <taxon>Peduoviridae</taxon>
        <taxon>Maltschvirus</taxon>
        <taxon>Maltschvirus maltsch</taxon>
    </lineage>
</organism>
<protein>
    <submittedName>
        <fullName evidence="2">Uncharacterized protein</fullName>
    </submittedName>
</protein>
<gene>
    <name evidence="2" type="ORF">UFOVP1290_369</name>
</gene>
<reference evidence="2" key="1">
    <citation type="submission" date="2020-05" db="EMBL/GenBank/DDBJ databases">
        <authorList>
            <person name="Chiriac C."/>
            <person name="Salcher M."/>
            <person name="Ghai R."/>
            <person name="Kavagutti S V."/>
        </authorList>
    </citation>
    <scope>NUCLEOTIDE SEQUENCE</scope>
</reference>
<dbReference type="Gene3D" id="6.10.320.10">
    <property type="match status" value="1"/>
</dbReference>
<keyword evidence="1" id="KW-0175">Coiled coil</keyword>
<sequence length="169" mass="19222">MSDKMTIAQALRRIKKLKGQIAEHTQRARESVSYVSTKVPVFRFTEEICAMKTAQSEMVDLESRLAIANATALVKDGQDSLVLAKAIRVLQELKGEIAFLKLLFLRSETVREKEQSWSDETGKYTTTINDVVYVSDLSEKDREKQVRELQDRFEALNNSVEDANHTVLV</sequence>
<name>A0A6J5RIN0_9CAUD</name>
<feature type="coiled-coil region" evidence="1">
    <location>
        <begin position="51"/>
        <end position="103"/>
    </location>
</feature>
<evidence type="ECO:0000256" key="1">
    <source>
        <dbReference type="SAM" id="Coils"/>
    </source>
</evidence>
<accession>A0A6J5RIN0</accession>
<proteinExistence type="predicted"/>